<evidence type="ECO:0000313" key="6">
    <source>
        <dbReference type="EMBL" id="MDQ0439456.1"/>
    </source>
</evidence>
<organism evidence="6 7">
    <name type="scientific">Kaistia dalseonensis</name>
    <dbReference type="NCBI Taxonomy" id="410840"/>
    <lineage>
        <taxon>Bacteria</taxon>
        <taxon>Pseudomonadati</taxon>
        <taxon>Pseudomonadota</taxon>
        <taxon>Alphaproteobacteria</taxon>
        <taxon>Hyphomicrobiales</taxon>
        <taxon>Kaistiaceae</taxon>
        <taxon>Kaistia</taxon>
    </lineage>
</organism>
<evidence type="ECO:0000256" key="2">
    <source>
        <dbReference type="ARBA" id="ARBA00023015"/>
    </source>
</evidence>
<evidence type="ECO:0000313" key="7">
    <source>
        <dbReference type="Proteomes" id="UP001241603"/>
    </source>
</evidence>
<dbReference type="SUPFAM" id="SSF46785">
    <property type="entry name" value="Winged helix' DNA-binding domain"/>
    <property type="match status" value="1"/>
</dbReference>
<comment type="similarity">
    <text evidence="1">Belongs to the LysR transcriptional regulatory family.</text>
</comment>
<evidence type="ECO:0000256" key="4">
    <source>
        <dbReference type="ARBA" id="ARBA00023163"/>
    </source>
</evidence>
<dbReference type="PANTHER" id="PTHR30126">
    <property type="entry name" value="HTH-TYPE TRANSCRIPTIONAL REGULATOR"/>
    <property type="match status" value="1"/>
</dbReference>
<dbReference type="PANTHER" id="PTHR30126:SF39">
    <property type="entry name" value="HTH-TYPE TRANSCRIPTIONAL REGULATOR CYSL"/>
    <property type="match status" value="1"/>
</dbReference>
<dbReference type="Pfam" id="PF00126">
    <property type="entry name" value="HTH_1"/>
    <property type="match status" value="1"/>
</dbReference>
<dbReference type="GO" id="GO:0003677">
    <property type="term" value="F:DNA binding"/>
    <property type="evidence" value="ECO:0007669"/>
    <property type="project" value="UniProtKB-KW"/>
</dbReference>
<keyword evidence="7" id="KW-1185">Reference proteome</keyword>
<keyword evidence="2" id="KW-0805">Transcription regulation</keyword>
<dbReference type="RefSeq" id="WP_266350334.1">
    <property type="nucleotide sequence ID" value="NZ_JAPKNG010000005.1"/>
</dbReference>
<keyword evidence="3 6" id="KW-0238">DNA-binding</keyword>
<dbReference type="Pfam" id="PF03466">
    <property type="entry name" value="LysR_substrate"/>
    <property type="match status" value="1"/>
</dbReference>
<name>A0ABU0HAX0_9HYPH</name>
<evidence type="ECO:0000256" key="3">
    <source>
        <dbReference type="ARBA" id="ARBA00023125"/>
    </source>
</evidence>
<dbReference type="PROSITE" id="PS50931">
    <property type="entry name" value="HTH_LYSR"/>
    <property type="match status" value="1"/>
</dbReference>
<reference evidence="6 7" key="1">
    <citation type="submission" date="2023-07" db="EMBL/GenBank/DDBJ databases">
        <title>Genomic Encyclopedia of Type Strains, Phase IV (KMG-IV): sequencing the most valuable type-strain genomes for metagenomic binning, comparative biology and taxonomic classification.</title>
        <authorList>
            <person name="Goeker M."/>
        </authorList>
    </citation>
    <scope>NUCLEOTIDE SEQUENCE [LARGE SCALE GENOMIC DNA]</scope>
    <source>
        <strain evidence="6 7">B6-8</strain>
    </source>
</reference>
<dbReference type="InterPro" id="IPR036388">
    <property type="entry name" value="WH-like_DNA-bd_sf"/>
</dbReference>
<evidence type="ECO:0000256" key="1">
    <source>
        <dbReference type="ARBA" id="ARBA00009437"/>
    </source>
</evidence>
<feature type="domain" description="HTH lysR-type" evidence="5">
    <location>
        <begin position="1"/>
        <end position="58"/>
    </location>
</feature>
<dbReference type="Gene3D" id="1.10.10.10">
    <property type="entry name" value="Winged helix-like DNA-binding domain superfamily/Winged helix DNA-binding domain"/>
    <property type="match status" value="1"/>
</dbReference>
<accession>A0ABU0HAX0</accession>
<dbReference type="Proteomes" id="UP001241603">
    <property type="component" value="Unassembled WGS sequence"/>
</dbReference>
<dbReference type="InterPro" id="IPR000847">
    <property type="entry name" value="LysR_HTH_N"/>
</dbReference>
<proteinExistence type="inferred from homology"/>
<comment type="caution">
    <text evidence="6">The sequence shown here is derived from an EMBL/GenBank/DDBJ whole genome shotgun (WGS) entry which is preliminary data.</text>
</comment>
<dbReference type="EMBL" id="JAUSVO010000005">
    <property type="protein sequence ID" value="MDQ0439456.1"/>
    <property type="molecule type" value="Genomic_DNA"/>
</dbReference>
<keyword evidence="4" id="KW-0804">Transcription</keyword>
<gene>
    <name evidence="6" type="ORF">QO014_003857</name>
</gene>
<sequence>MTLEQLRIFVAVAERQHLTRAAADLRLTPSAVSAAIRVLEDRHGVALFHRVGRGIELSEAGTIFLAEAKVVLAGAERAETTLFDLAGLRRGSLFIKASQTIASYFLPPLLVDFHDAHPAVEIGLAIGNTETVAASVLDGTAQLGFIEGAIDEPALSIRAIAEDRLIVVVGPSHEWSDGRLVTRADLLRTRWIMRERGSGTRSSFEQALEAQGIEPTALDVALELPSNEAVRSAVERTALATVLSESVALPHIEAGRLKRAGFDAVPRLFSMIRHKERYRTRAALAFEELLLGR</sequence>
<dbReference type="SUPFAM" id="SSF53850">
    <property type="entry name" value="Periplasmic binding protein-like II"/>
    <property type="match status" value="1"/>
</dbReference>
<evidence type="ECO:0000259" key="5">
    <source>
        <dbReference type="PROSITE" id="PS50931"/>
    </source>
</evidence>
<dbReference type="InterPro" id="IPR005119">
    <property type="entry name" value="LysR_subst-bd"/>
</dbReference>
<dbReference type="InterPro" id="IPR036390">
    <property type="entry name" value="WH_DNA-bd_sf"/>
</dbReference>
<dbReference type="CDD" id="cd08420">
    <property type="entry name" value="PBP2_CysL_like"/>
    <property type="match status" value="1"/>
</dbReference>
<dbReference type="Gene3D" id="3.40.190.290">
    <property type="match status" value="1"/>
</dbReference>
<protein>
    <submittedName>
        <fullName evidence="6">DNA-binding transcriptional LysR family regulator</fullName>
    </submittedName>
</protein>